<keyword evidence="6 7" id="KW-0472">Membrane</keyword>
<evidence type="ECO:0000256" key="2">
    <source>
        <dbReference type="ARBA" id="ARBA00009045"/>
    </source>
</evidence>
<feature type="transmembrane region" description="Helical" evidence="7">
    <location>
        <begin position="152"/>
        <end position="168"/>
    </location>
</feature>
<keyword evidence="4" id="KW-0378">Hydrolase</keyword>
<dbReference type="SUPFAM" id="SSF144091">
    <property type="entry name" value="Rhomboid-like"/>
    <property type="match status" value="1"/>
</dbReference>
<feature type="transmembrane region" description="Helical" evidence="7">
    <location>
        <begin position="96"/>
        <end position="114"/>
    </location>
</feature>
<dbReference type="InterPro" id="IPR022764">
    <property type="entry name" value="Peptidase_S54_rhomboid_dom"/>
</dbReference>
<dbReference type="PANTHER" id="PTHR43731:SF14">
    <property type="entry name" value="PRESENILIN-ASSOCIATED RHOMBOID-LIKE PROTEIN, MITOCHONDRIAL"/>
    <property type="match status" value="1"/>
</dbReference>
<evidence type="ECO:0000256" key="5">
    <source>
        <dbReference type="ARBA" id="ARBA00022989"/>
    </source>
</evidence>
<comment type="subcellular location">
    <subcellularLocation>
        <location evidence="1">Membrane</location>
        <topology evidence="1">Multi-pass membrane protein</topology>
    </subcellularLocation>
</comment>
<keyword evidence="10" id="KW-1185">Reference proteome</keyword>
<reference evidence="9" key="1">
    <citation type="submission" date="2020-11" db="EMBL/GenBank/DDBJ databases">
        <title>Multidrug resistant novel bacterium Savagea serpentis sp. nov., isolated from the scats of a vine snake (Ahaetulla nasuta).</title>
        <authorList>
            <person name="Venkata Ramana V."/>
            <person name="Vikas Patil S."/>
            <person name="Yogita Lugani V."/>
        </authorList>
    </citation>
    <scope>NUCLEOTIDE SEQUENCE</scope>
    <source>
        <strain evidence="9">SN6</strain>
    </source>
</reference>
<evidence type="ECO:0000259" key="8">
    <source>
        <dbReference type="Pfam" id="PF01694"/>
    </source>
</evidence>
<dbReference type="RefSeq" id="WP_194562642.1">
    <property type="nucleotide sequence ID" value="NZ_JADKPV010000002.1"/>
</dbReference>
<keyword evidence="3 7" id="KW-0812">Transmembrane</keyword>
<keyword evidence="5 7" id="KW-1133">Transmembrane helix</keyword>
<gene>
    <name evidence="9" type="ORF">IRY55_07300</name>
</gene>
<dbReference type="GO" id="GO:0016020">
    <property type="term" value="C:membrane"/>
    <property type="evidence" value="ECO:0007669"/>
    <property type="project" value="UniProtKB-SubCell"/>
</dbReference>
<comment type="similarity">
    <text evidence="2">Belongs to the peptidase S54 family.</text>
</comment>
<protein>
    <submittedName>
        <fullName evidence="9">Rhomboid family intramembrane serine protease</fullName>
    </submittedName>
</protein>
<dbReference type="Pfam" id="PF01694">
    <property type="entry name" value="Rhomboid"/>
    <property type="match status" value="1"/>
</dbReference>
<proteinExistence type="inferred from homology"/>
<dbReference type="Proteomes" id="UP000622653">
    <property type="component" value="Unassembled WGS sequence"/>
</dbReference>
<evidence type="ECO:0000256" key="1">
    <source>
        <dbReference type="ARBA" id="ARBA00004141"/>
    </source>
</evidence>
<evidence type="ECO:0000256" key="4">
    <source>
        <dbReference type="ARBA" id="ARBA00022801"/>
    </source>
</evidence>
<dbReference type="GO" id="GO:0006508">
    <property type="term" value="P:proteolysis"/>
    <property type="evidence" value="ECO:0007669"/>
    <property type="project" value="UniProtKB-KW"/>
</dbReference>
<evidence type="ECO:0000256" key="7">
    <source>
        <dbReference type="SAM" id="Phobius"/>
    </source>
</evidence>
<dbReference type="InterPro" id="IPR050925">
    <property type="entry name" value="Rhomboid_protease_S54"/>
</dbReference>
<feature type="domain" description="Peptidase S54 rhomboid" evidence="8">
    <location>
        <begin position="55"/>
        <end position="190"/>
    </location>
</feature>
<dbReference type="AlphaFoldDB" id="A0A8J7GJR5"/>
<evidence type="ECO:0000256" key="3">
    <source>
        <dbReference type="ARBA" id="ARBA00022692"/>
    </source>
</evidence>
<feature type="transmembrane region" description="Helical" evidence="7">
    <location>
        <begin position="120"/>
        <end position="140"/>
    </location>
</feature>
<sequence>MFIRNEKLNDYMRMYPVVTTLIILNIVLHLFKLIPGIGPLMYLMGIGSNEMVAYGEWWRLITPMFLHADFMHLLMNMFSLYIFGPDLEKLIGKMRFITLFLLSGIFANIATYFLEPLSYIHVGASGAIFGIFGAFLALVYYTRDNIPQLKQIILPIVGISVVLTFLGSNINQTAHIGGLIVGFLIGLSYFHPKRIMSWKK</sequence>
<evidence type="ECO:0000256" key="6">
    <source>
        <dbReference type="ARBA" id="ARBA00023136"/>
    </source>
</evidence>
<dbReference type="InterPro" id="IPR035952">
    <property type="entry name" value="Rhomboid-like_sf"/>
</dbReference>
<feature type="transmembrane region" description="Helical" evidence="7">
    <location>
        <begin position="64"/>
        <end position="84"/>
    </location>
</feature>
<dbReference type="Gene3D" id="1.20.1540.10">
    <property type="entry name" value="Rhomboid-like"/>
    <property type="match status" value="1"/>
</dbReference>
<dbReference type="PANTHER" id="PTHR43731">
    <property type="entry name" value="RHOMBOID PROTEASE"/>
    <property type="match status" value="1"/>
</dbReference>
<feature type="transmembrane region" description="Helical" evidence="7">
    <location>
        <begin position="21"/>
        <end position="44"/>
    </location>
</feature>
<keyword evidence="9" id="KW-0645">Protease</keyword>
<evidence type="ECO:0000313" key="10">
    <source>
        <dbReference type="Proteomes" id="UP000622653"/>
    </source>
</evidence>
<dbReference type="GO" id="GO:0004252">
    <property type="term" value="F:serine-type endopeptidase activity"/>
    <property type="evidence" value="ECO:0007669"/>
    <property type="project" value="InterPro"/>
</dbReference>
<feature type="transmembrane region" description="Helical" evidence="7">
    <location>
        <begin position="174"/>
        <end position="190"/>
    </location>
</feature>
<dbReference type="EMBL" id="JADKPV010000002">
    <property type="protein sequence ID" value="MBF4501170.1"/>
    <property type="molecule type" value="Genomic_DNA"/>
</dbReference>
<comment type="caution">
    <text evidence="9">The sequence shown here is derived from an EMBL/GenBank/DDBJ whole genome shotgun (WGS) entry which is preliminary data.</text>
</comment>
<name>A0A8J7GJR5_9BACL</name>
<evidence type="ECO:0000313" key="9">
    <source>
        <dbReference type="EMBL" id="MBF4501170.1"/>
    </source>
</evidence>
<organism evidence="9 10">
    <name type="scientific">Savagea serpentis</name>
    <dbReference type="NCBI Taxonomy" id="2785297"/>
    <lineage>
        <taxon>Bacteria</taxon>
        <taxon>Bacillati</taxon>
        <taxon>Bacillota</taxon>
        <taxon>Bacilli</taxon>
        <taxon>Bacillales</taxon>
        <taxon>Caryophanaceae</taxon>
        <taxon>Savagea</taxon>
    </lineage>
</organism>
<accession>A0A8J7GJR5</accession>